<dbReference type="RefSeq" id="WP_379962445.1">
    <property type="nucleotide sequence ID" value="NZ_JBHSGS010000003.1"/>
</dbReference>
<feature type="domain" description="Integrase catalytic" evidence="1">
    <location>
        <begin position="1"/>
        <end position="139"/>
    </location>
</feature>
<dbReference type="PANTHER" id="PTHR46889:SF7">
    <property type="entry name" value="TRANSPOSASE FOR INSERTION SEQUENCE ELEMENT IS904"/>
    <property type="match status" value="1"/>
</dbReference>
<dbReference type="InterPro" id="IPR012337">
    <property type="entry name" value="RNaseH-like_sf"/>
</dbReference>
<comment type="caution">
    <text evidence="2">The sequence shown here is derived from an EMBL/GenBank/DDBJ whole genome shotgun (WGS) entry which is preliminary data.</text>
</comment>
<evidence type="ECO:0000313" key="2">
    <source>
        <dbReference type="EMBL" id="MFC4718235.1"/>
    </source>
</evidence>
<accession>A0ABV9MTW9</accession>
<gene>
    <name evidence="2" type="ORF">ACFO5I_00410</name>
</gene>
<proteinExistence type="predicted"/>
<organism evidence="2 3">
    <name type="scientific">Enterococcus lemanii</name>
    <dbReference type="NCBI Taxonomy" id="1159752"/>
    <lineage>
        <taxon>Bacteria</taxon>
        <taxon>Bacillati</taxon>
        <taxon>Bacillota</taxon>
        <taxon>Bacilli</taxon>
        <taxon>Lactobacillales</taxon>
        <taxon>Enterococcaceae</taxon>
        <taxon>Enterococcus</taxon>
    </lineage>
</organism>
<evidence type="ECO:0000313" key="3">
    <source>
        <dbReference type="Proteomes" id="UP001595969"/>
    </source>
</evidence>
<dbReference type="EMBL" id="JBHSGS010000003">
    <property type="protein sequence ID" value="MFC4718235.1"/>
    <property type="molecule type" value="Genomic_DNA"/>
</dbReference>
<reference evidence="3" key="1">
    <citation type="journal article" date="2019" name="Int. J. Syst. Evol. Microbiol.">
        <title>The Global Catalogue of Microorganisms (GCM) 10K type strain sequencing project: providing services to taxonomists for standard genome sequencing and annotation.</title>
        <authorList>
            <consortium name="The Broad Institute Genomics Platform"/>
            <consortium name="The Broad Institute Genome Sequencing Center for Infectious Disease"/>
            <person name="Wu L."/>
            <person name="Ma J."/>
        </authorList>
    </citation>
    <scope>NUCLEOTIDE SEQUENCE [LARGE SCALE GENOMIC DNA]</scope>
    <source>
        <strain evidence="3">CGMCC 1.19032</strain>
    </source>
</reference>
<keyword evidence="3" id="KW-1185">Reference proteome</keyword>
<dbReference type="Pfam" id="PF13333">
    <property type="entry name" value="rve_2"/>
    <property type="match status" value="1"/>
</dbReference>
<dbReference type="InterPro" id="IPR050900">
    <property type="entry name" value="Transposase_IS3/IS150/IS904"/>
</dbReference>
<dbReference type="PROSITE" id="PS50994">
    <property type="entry name" value="INTEGRASE"/>
    <property type="match status" value="1"/>
</dbReference>
<dbReference type="InterPro" id="IPR036397">
    <property type="entry name" value="RNaseH_sf"/>
</dbReference>
<evidence type="ECO:0000259" key="1">
    <source>
        <dbReference type="PROSITE" id="PS50994"/>
    </source>
</evidence>
<dbReference type="Gene3D" id="3.30.420.10">
    <property type="entry name" value="Ribonuclease H-like superfamily/Ribonuclease H"/>
    <property type="match status" value="1"/>
</dbReference>
<dbReference type="Proteomes" id="UP001595969">
    <property type="component" value="Unassembled WGS sequence"/>
</dbReference>
<dbReference type="SUPFAM" id="SSF53098">
    <property type="entry name" value="Ribonuclease H-like"/>
    <property type="match status" value="1"/>
</dbReference>
<name>A0ABV9MTW9_9ENTE</name>
<dbReference type="InterPro" id="IPR001584">
    <property type="entry name" value="Integrase_cat-core"/>
</dbReference>
<sequence>MFNSRFTFKKNIGWRFGKQMTTDLVLETVENALRNQEITSDLILHSDQGSQYTSVAFEKTLQEKNIAHSFSRKGCPYDNAGIESFHASIKKEEIHHHEYQTYEEAHQAIFCYIEGFYNRKRIHSSIKYLTPIEMEQQALEIS</sequence>
<dbReference type="Pfam" id="PF00665">
    <property type="entry name" value="rve"/>
    <property type="match status" value="1"/>
</dbReference>
<dbReference type="PANTHER" id="PTHR46889">
    <property type="entry name" value="TRANSPOSASE INSF FOR INSERTION SEQUENCE IS3B-RELATED"/>
    <property type="match status" value="1"/>
</dbReference>
<protein>
    <submittedName>
        <fullName evidence="2">Transposase</fullName>
    </submittedName>
</protein>